<dbReference type="Gene3D" id="1.10.565.10">
    <property type="entry name" value="Retinoid X Receptor"/>
    <property type="match status" value="1"/>
</dbReference>
<reference evidence="6" key="2">
    <citation type="submission" date="2019-09" db="UniProtKB">
        <authorList>
            <consortium name="WormBaseParasite"/>
        </authorList>
    </citation>
    <scope>IDENTIFICATION</scope>
</reference>
<accession>A0A183GIJ8</accession>
<evidence type="ECO:0000313" key="4">
    <source>
        <dbReference type="EMBL" id="VDP32731.1"/>
    </source>
</evidence>
<evidence type="ECO:0000313" key="6">
    <source>
        <dbReference type="WBParaSite" id="HPBE_0002246201-mRNA-1"/>
    </source>
</evidence>
<dbReference type="Proteomes" id="UP000050761">
    <property type="component" value="Unassembled WGS sequence"/>
</dbReference>
<gene>
    <name evidence="4" type="ORF">HPBE_LOCUS22461</name>
</gene>
<evidence type="ECO:0000256" key="3">
    <source>
        <dbReference type="ARBA" id="ARBA00023170"/>
    </source>
</evidence>
<keyword evidence="2" id="KW-0804">Transcription</keyword>
<evidence type="ECO:0000256" key="2">
    <source>
        <dbReference type="ARBA" id="ARBA00023163"/>
    </source>
</evidence>
<dbReference type="InterPro" id="IPR035500">
    <property type="entry name" value="NHR-like_dom_sf"/>
</dbReference>
<keyword evidence="3" id="KW-0675">Receptor</keyword>
<name>A0A183GIJ8_HELPZ</name>
<dbReference type="WBParaSite" id="HPBE_0002246201-mRNA-1">
    <property type="protein sequence ID" value="HPBE_0002246201-mRNA-1"/>
    <property type="gene ID" value="HPBE_0002246201"/>
</dbReference>
<protein>
    <submittedName>
        <fullName evidence="6">NR LBD domain-containing protein</fullName>
    </submittedName>
</protein>
<keyword evidence="5" id="KW-1185">Reference proteome</keyword>
<evidence type="ECO:0000313" key="5">
    <source>
        <dbReference type="Proteomes" id="UP000050761"/>
    </source>
</evidence>
<dbReference type="AlphaFoldDB" id="A0A183GIJ8"/>
<dbReference type="EMBL" id="UZAH01034011">
    <property type="protein sequence ID" value="VDP32731.1"/>
    <property type="molecule type" value="Genomic_DNA"/>
</dbReference>
<reference evidence="4 5" key="1">
    <citation type="submission" date="2018-11" db="EMBL/GenBank/DDBJ databases">
        <authorList>
            <consortium name="Pathogen Informatics"/>
        </authorList>
    </citation>
    <scope>NUCLEOTIDE SEQUENCE [LARGE SCALE GENOMIC DNA]</scope>
</reference>
<keyword evidence="1" id="KW-0805">Transcription regulation</keyword>
<dbReference type="OrthoDB" id="5771769at2759"/>
<dbReference type="SUPFAM" id="SSF48508">
    <property type="entry name" value="Nuclear receptor ligand-binding domain"/>
    <property type="match status" value="1"/>
</dbReference>
<proteinExistence type="predicted"/>
<evidence type="ECO:0000256" key="1">
    <source>
        <dbReference type="ARBA" id="ARBA00023015"/>
    </source>
</evidence>
<organism evidence="5 6">
    <name type="scientific">Heligmosomoides polygyrus</name>
    <name type="common">Parasitic roundworm</name>
    <dbReference type="NCBI Taxonomy" id="6339"/>
    <lineage>
        <taxon>Eukaryota</taxon>
        <taxon>Metazoa</taxon>
        <taxon>Ecdysozoa</taxon>
        <taxon>Nematoda</taxon>
        <taxon>Chromadorea</taxon>
        <taxon>Rhabditida</taxon>
        <taxon>Rhabditina</taxon>
        <taxon>Rhabditomorpha</taxon>
        <taxon>Strongyloidea</taxon>
        <taxon>Heligmosomidae</taxon>
        <taxon>Heligmosomoides</taxon>
    </lineage>
</organism>
<sequence length="174" mass="19279">MSDGARPSVDFSVSRLITPSDEYALHSLVHSWSSSAPMLSICSEDKKVCVTKNTRHYILDIEKCCGTLSKSWHFFASLQLSPAELWSISSILLFRPEDHRLRSPKTIRELQMHSAAVLASCLSARTAVQGAAQSAALLLVLPTISQVLPEDMRRHFFADRQLSDVEHICASAVI</sequence>
<accession>A0A3P8CJX1</accession>